<reference evidence="4" key="1">
    <citation type="submission" date="2022-12" db="EMBL/GenBank/DDBJ databases">
        <authorList>
            <person name="Krivoruchko A.V."/>
            <person name="Elkin A."/>
        </authorList>
    </citation>
    <scope>NUCLEOTIDE SEQUENCE</scope>
    <source>
        <strain evidence="4">IEGM 1388</strain>
    </source>
</reference>
<proteinExistence type="inferred from homology"/>
<evidence type="ECO:0000313" key="5">
    <source>
        <dbReference type="Proteomes" id="UP001067235"/>
    </source>
</evidence>
<dbReference type="SUPFAM" id="SSF51735">
    <property type="entry name" value="NAD(P)-binding Rossmann-fold domains"/>
    <property type="match status" value="1"/>
</dbReference>
<dbReference type="PRINTS" id="PR00081">
    <property type="entry name" value="GDHRDH"/>
</dbReference>
<comment type="similarity">
    <text evidence="1">Belongs to the short-chain dehydrogenases/reductases (SDR) family.</text>
</comment>
<keyword evidence="2" id="KW-0560">Oxidoreductase</keyword>
<dbReference type="Gene3D" id="3.40.50.720">
    <property type="entry name" value="NAD(P)-binding Rossmann-like Domain"/>
    <property type="match status" value="1"/>
</dbReference>
<evidence type="ECO:0000256" key="1">
    <source>
        <dbReference type="ARBA" id="ARBA00006484"/>
    </source>
</evidence>
<accession>A0ABT4MWP9</accession>
<dbReference type="PANTHER" id="PTHR43639:SF1">
    <property type="entry name" value="SHORT-CHAIN DEHYDROGENASE_REDUCTASE FAMILY PROTEIN"/>
    <property type="match status" value="1"/>
</dbReference>
<dbReference type="InterPro" id="IPR057326">
    <property type="entry name" value="KR_dom"/>
</dbReference>
<gene>
    <name evidence="4" type="ORF">O4213_15735</name>
</gene>
<keyword evidence="5" id="KW-1185">Reference proteome</keyword>
<dbReference type="PANTHER" id="PTHR43639">
    <property type="entry name" value="OXIDOREDUCTASE, SHORT-CHAIN DEHYDROGENASE/REDUCTASE FAMILY (AFU_ORTHOLOGUE AFUA_5G02870)"/>
    <property type="match status" value="1"/>
</dbReference>
<dbReference type="CDD" id="cd05233">
    <property type="entry name" value="SDR_c"/>
    <property type="match status" value="1"/>
</dbReference>
<name>A0ABT4MWP9_GORRU</name>
<evidence type="ECO:0000313" key="4">
    <source>
        <dbReference type="EMBL" id="MCZ4551443.1"/>
    </source>
</evidence>
<feature type="domain" description="Ketoreductase" evidence="3">
    <location>
        <begin position="4"/>
        <end position="183"/>
    </location>
</feature>
<evidence type="ECO:0000256" key="2">
    <source>
        <dbReference type="ARBA" id="ARBA00023002"/>
    </source>
</evidence>
<organism evidence="4 5">
    <name type="scientific">Gordonia rubripertincta</name>
    <name type="common">Rhodococcus corallinus</name>
    <dbReference type="NCBI Taxonomy" id="36822"/>
    <lineage>
        <taxon>Bacteria</taxon>
        <taxon>Bacillati</taxon>
        <taxon>Actinomycetota</taxon>
        <taxon>Actinomycetes</taxon>
        <taxon>Mycobacteriales</taxon>
        <taxon>Gordoniaceae</taxon>
        <taxon>Gordonia</taxon>
    </lineage>
</organism>
<dbReference type="PRINTS" id="PR00080">
    <property type="entry name" value="SDRFAMILY"/>
</dbReference>
<protein>
    <submittedName>
        <fullName evidence="4">SDR family oxidoreductase</fullName>
    </submittedName>
</protein>
<dbReference type="Proteomes" id="UP001067235">
    <property type="component" value="Unassembled WGS sequence"/>
</dbReference>
<dbReference type="EMBL" id="JAPWIE010000004">
    <property type="protein sequence ID" value="MCZ4551443.1"/>
    <property type="molecule type" value="Genomic_DNA"/>
</dbReference>
<dbReference type="Pfam" id="PF13561">
    <property type="entry name" value="adh_short_C2"/>
    <property type="match status" value="1"/>
</dbReference>
<evidence type="ECO:0000259" key="3">
    <source>
        <dbReference type="SMART" id="SM00822"/>
    </source>
</evidence>
<dbReference type="InterPro" id="IPR002347">
    <property type="entry name" value="SDR_fam"/>
</dbReference>
<comment type="caution">
    <text evidence="4">The sequence shown here is derived from an EMBL/GenBank/DDBJ whole genome shotgun (WGS) entry which is preliminary data.</text>
</comment>
<dbReference type="RefSeq" id="WP_301572276.1">
    <property type="nucleotide sequence ID" value="NZ_JAPWIE010000004.1"/>
</dbReference>
<dbReference type="SMART" id="SM00822">
    <property type="entry name" value="PKS_KR"/>
    <property type="match status" value="1"/>
</dbReference>
<dbReference type="InterPro" id="IPR036291">
    <property type="entry name" value="NAD(P)-bd_dom_sf"/>
</dbReference>
<sequence length="254" mass="25963">MTKPVALVTGGSRGIGRAIVERLAASHRIAFTYRRDSDAAAEVVESVAAQGGTAMCTQADLTDLREAGRIVAWAEESLGSISVLVGNAGAASRGKSTVESPDDEYLRMFALFTVSNVALARAAITSLRANAGSIVYISSTVTDLLPAGTAPYAAGKAALDAAVAVMAREERDFGVRVNLVAPGLVATDMGDKLALATSGENSAASLDSRSPLGQVCRPGDVADAVAYLVSNQASYVNGHRLVVDGGGPNQSLVP</sequence>